<name>A0A0P0Z2P4_9HYPH</name>
<dbReference type="InterPro" id="IPR043128">
    <property type="entry name" value="Rev_trsase/Diguanyl_cyclase"/>
</dbReference>
<dbReference type="NCBIfam" id="TIGR00229">
    <property type="entry name" value="sensory_box"/>
    <property type="match status" value="1"/>
</dbReference>
<dbReference type="PROSITE" id="PS50110">
    <property type="entry name" value="RESPONSE_REGULATORY"/>
    <property type="match status" value="1"/>
</dbReference>
<dbReference type="AlphaFoldDB" id="A0A0P0Z2P4"/>
<dbReference type="InterPro" id="IPR000014">
    <property type="entry name" value="PAS"/>
</dbReference>
<evidence type="ECO:0000259" key="4">
    <source>
        <dbReference type="PROSITE" id="PS50113"/>
    </source>
</evidence>
<dbReference type="PROSITE" id="PS50883">
    <property type="entry name" value="EAL"/>
    <property type="match status" value="1"/>
</dbReference>
<evidence type="ECO:0000313" key="7">
    <source>
        <dbReference type="EMBL" id="BAT28370.1"/>
    </source>
</evidence>
<evidence type="ECO:0000259" key="6">
    <source>
        <dbReference type="PROSITE" id="PS50887"/>
    </source>
</evidence>
<dbReference type="SUPFAM" id="SSF141868">
    <property type="entry name" value="EAL domain-like"/>
    <property type="match status" value="1"/>
</dbReference>
<feature type="domain" description="GGDEF" evidence="6">
    <location>
        <begin position="275"/>
        <end position="408"/>
    </location>
</feature>
<dbReference type="InterPro" id="IPR029787">
    <property type="entry name" value="Nucleotide_cyclase"/>
</dbReference>
<keyword evidence="1" id="KW-0597">Phosphoprotein</keyword>
<dbReference type="InterPro" id="IPR000700">
    <property type="entry name" value="PAS-assoc_C"/>
</dbReference>
<dbReference type="SUPFAM" id="SSF55073">
    <property type="entry name" value="Nucleotide cyclase"/>
    <property type="match status" value="1"/>
</dbReference>
<dbReference type="PANTHER" id="PTHR44757:SF2">
    <property type="entry name" value="BIOFILM ARCHITECTURE MAINTENANCE PROTEIN MBAA"/>
    <property type="match status" value="1"/>
</dbReference>
<dbReference type="SMART" id="SM00052">
    <property type="entry name" value="EAL"/>
    <property type="match status" value="1"/>
</dbReference>
<dbReference type="Pfam" id="PF00072">
    <property type="entry name" value="Response_reg"/>
    <property type="match status" value="1"/>
</dbReference>
<accession>A0A0P0Z2P4</accession>
<sequence>MLDWLEEGEPDLIITDYKMPGMDGAQLTRRLRDMPNSADVPIIVLTAYEDLSFRLMALEAGATDFLQTPVNHEEFVSRARNFLKFRRQQQSVKLKAQALERRLLDSEYFRQIAVRDSREQLAQVIDTVPALISATDRDGRCVFVNAMFAVYAGRDPSTCVGLPAETLLAGTDVQRLRQVERSVLTRGLPHPSFEEMIRSPEGSERYFLTTKSPLLDTNSKVVGVLTSSLDISEQKMAHERLRELALHDGLTGLPNRTYLSNRVQALLLEQENEGRMHALHLLDIDRFKTVNDTLGHYVGDQLLQAISHRLKLLADDGITLTRLGGDEFAFLQEGIHDVEDAERLARRVVELLSEPIDVARHRVNATASLGIALIGPHGHDVNEVLKNADLAMYQAKSEGRNRYALFEAGLRARIVESSMLEAAMRDALARGEFVLHYQPQVDIASGRISGVEALIRWQHPQRGLLSPLEFLGVAEETGLIAPISEWVLREACRQAQEWRHMGFDTLTMAVNMAPVQFNYDDIPLMVSRVLQETGLPAANLELELTENTFFDPVLNPSPRLEQLQAMGVRLTLDDFGTGYSSLLRVKMLPIDALKIDRSFLEAVPSSEADAAIVRAIIRLAHGIGLHVVAEGVERADQLEFLRKEGCEFAQGYYLGRPLTAEACLAALTEDLRRVGMMA</sequence>
<dbReference type="SUPFAM" id="SSF55785">
    <property type="entry name" value="PYP-like sensor domain (PAS domain)"/>
    <property type="match status" value="1"/>
</dbReference>
<evidence type="ECO:0000256" key="1">
    <source>
        <dbReference type="PROSITE-ProRule" id="PRU00169"/>
    </source>
</evidence>
<dbReference type="Pfam" id="PF00563">
    <property type="entry name" value="EAL"/>
    <property type="match status" value="1"/>
</dbReference>
<dbReference type="Gene3D" id="3.40.50.2300">
    <property type="match status" value="1"/>
</dbReference>
<dbReference type="SMART" id="SM00091">
    <property type="entry name" value="PAS"/>
    <property type="match status" value="1"/>
</dbReference>
<dbReference type="PROSITE" id="PS50112">
    <property type="entry name" value="PAS"/>
    <property type="match status" value="1"/>
</dbReference>
<dbReference type="CDD" id="cd01948">
    <property type="entry name" value="EAL"/>
    <property type="match status" value="1"/>
</dbReference>
<dbReference type="InterPro" id="IPR001789">
    <property type="entry name" value="Sig_transdc_resp-reg_receiver"/>
</dbReference>
<evidence type="ECO:0000259" key="3">
    <source>
        <dbReference type="PROSITE" id="PS50112"/>
    </source>
</evidence>
<dbReference type="CDD" id="cd01949">
    <property type="entry name" value="GGDEF"/>
    <property type="match status" value="1"/>
</dbReference>
<feature type="domain" description="PAC" evidence="4">
    <location>
        <begin position="191"/>
        <end position="243"/>
    </location>
</feature>
<dbReference type="CDD" id="cd00130">
    <property type="entry name" value="PAS"/>
    <property type="match status" value="1"/>
</dbReference>
<dbReference type="Gene3D" id="3.20.20.450">
    <property type="entry name" value="EAL domain"/>
    <property type="match status" value="1"/>
</dbReference>
<dbReference type="Pfam" id="PF00990">
    <property type="entry name" value="GGDEF"/>
    <property type="match status" value="1"/>
</dbReference>
<proteinExistence type="predicted"/>
<dbReference type="SMART" id="SM00267">
    <property type="entry name" value="GGDEF"/>
    <property type="match status" value="1"/>
</dbReference>
<dbReference type="InterPro" id="IPR000160">
    <property type="entry name" value="GGDEF_dom"/>
</dbReference>
<dbReference type="InterPro" id="IPR035919">
    <property type="entry name" value="EAL_sf"/>
</dbReference>
<dbReference type="GO" id="GO:0000160">
    <property type="term" value="P:phosphorelay signal transduction system"/>
    <property type="evidence" value="ECO:0007669"/>
    <property type="project" value="InterPro"/>
</dbReference>
<feature type="domain" description="Response regulatory" evidence="2">
    <location>
        <begin position="1"/>
        <end position="83"/>
    </location>
</feature>
<dbReference type="InterPro" id="IPR011006">
    <property type="entry name" value="CheY-like_superfamily"/>
</dbReference>
<dbReference type="PROSITE" id="PS50887">
    <property type="entry name" value="GGDEF"/>
    <property type="match status" value="1"/>
</dbReference>
<dbReference type="SUPFAM" id="SSF52172">
    <property type="entry name" value="CheY-like"/>
    <property type="match status" value="1"/>
</dbReference>
<dbReference type="PROSITE" id="PS50113">
    <property type="entry name" value="PAC"/>
    <property type="match status" value="1"/>
</dbReference>
<dbReference type="Pfam" id="PF08448">
    <property type="entry name" value="PAS_4"/>
    <property type="match status" value="1"/>
</dbReference>
<feature type="domain" description="PAS" evidence="3">
    <location>
        <begin position="117"/>
        <end position="187"/>
    </location>
</feature>
<evidence type="ECO:0000259" key="2">
    <source>
        <dbReference type="PROSITE" id="PS50110"/>
    </source>
</evidence>
<dbReference type="SMART" id="SM00448">
    <property type="entry name" value="REC"/>
    <property type="match status" value="1"/>
</dbReference>
<dbReference type="InterPro" id="IPR035965">
    <property type="entry name" value="PAS-like_dom_sf"/>
</dbReference>
<feature type="modified residue" description="4-aspartylphosphate" evidence="1">
    <location>
        <position position="16"/>
    </location>
</feature>
<dbReference type="Gene3D" id="3.30.70.270">
    <property type="match status" value="1"/>
</dbReference>
<dbReference type="Gene3D" id="3.30.450.20">
    <property type="entry name" value="PAS domain"/>
    <property type="match status" value="1"/>
</dbReference>
<dbReference type="NCBIfam" id="TIGR00254">
    <property type="entry name" value="GGDEF"/>
    <property type="match status" value="1"/>
</dbReference>
<dbReference type="EMBL" id="LC066377">
    <property type="protein sequence ID" value="BAT28370.1"/>
    <property type="molecule type" value="Genomic_DNA"/>
</dbReference>
<dbReference type="InterPro" id="IPR052155">
    <property type="entry name" value="Biofilm_reg_signaling"/>
</dbReference>
<evidence type="ECO:0000259" key="5">
    <source>
        <dbReference type="PROSITE" id="PS50883"/>
    </source>
</evidence>
<feature type="domain" description="EAL" evidence="5">
    <location>
        <begin position="417"/>
        <end position="671"/>
    </location>
</feature>
<protein>
    <submittedName>
        <fullName evidence="7">Sensory box/GGDEF family protein</fullName>
    </submittedName>
</protein>
<dbReference type="FunFam" id="3.20.20.450:FF:000001">
    <property type="entry name" value="Cyclic di-GMP phosphodiesterase yahA"/>
    <property type="match status" value="1"/>
</dbReference>
<dbReference type="PANTHER" id="PTHR44757">
    <property type="entry name" value="DIGUANYLATE CYCLASE DGCP"/>
    <property type="match status" value="1"/>
</dbReference>
<reference evidence="7" key="1">
    <citation type="journal article" date="2015" name="Proc. Natl. Acad. Sci. U.S.A.">
        <title>Bacterial clade with the ribosomal RNA operon on a small plasmid rather than the chromosome.</title>
        <authorList>
            <person name="Anda M."/>
            <person name="Ohtsubo Y."/>
            <person name="Okubo T."/>
            <person name="Sugawara M."/>
            <person name="Nagata Y."/>
            <person name="Tsuda M."/>
            <person name="Minamisawa K."/>
            <person name="Mitsui H."/>
        </authorList>
    </citation>
    <scope>NUCLEOTIDE SEQUENCE</scope>
    <source>
        <strain evidence="7">JCM 14755</strain>
    </source>
</reference>
<organism evidence="7">
    <name type="scientific">Aureimonas frigidaquae</name>
    <dbReference type="NCBI Taxonomy" id="424757"/>
    <lineage>
        <taxon>Bacteria</taxon>
        <taxon>Pseudomonadati</taxon>
        <taxon>Pseudomonadota</taxon>
        <taxon>Alphaproteobacteria</taxon>
        <taxon>Hyphomicrobiales</taxon>
        <taxon>Aurantimonadaceae</taxon>
        <taxon>Aureimonas</taxon>
    </lineage>
</organism>
<dbReference type="InterPro" id="IPR001633">
    <property type="entry name" value="EAL_dom"/>
</dbReference>
<dbReference type="InterPro" id="IPR013656">
    <property type="entry name" value="PAS_4"/>
</dbReference>